<proteinExistence type="inferred from homology"/>
<feature type="chain" id="PRO_5005504160" evidence="5">
    <location>
        <begin position="22"/>
        <end position="319"/>
    </location>
</feature>
<keyword evidence="9" id="KW-1185">Reference proteome</keyword>
<dbReference type="Pfam" id="PF03888">
    <property type="entry name" value="MucB_RseB"/>
    <property type="match status" value="1"/>
</dbReference>
<dbReference type="GO" id="GO:0045152">
    <property type="term" value="F:antisigma factor binding"/>
    <property type="evidence" value="ECO:0007669"/>
    <property type="project" value="TreeGrafter"/>
</dbReference>
<reference evidence="9" key="1">
    <citation type="submission" date="2015-08" db="EMBL/GenBank/DDBJ databases">
        <authorList>
            <person name="Varghese N."/>
        </authorList>
    </citation>
    <scope>NUCLEOTIDE SEQUENCE [LARGE SCALE GENOMIC DNA]</scope>
    <source>
        <strain evidence="9">DSM 17901</strain>
    </source>
</reference>
<comment type="similarity">
    <text evidence="2">Belongs to the RseB family.</text>
</comment>
<dbReference type="GO" id="GO:0030288">
    <property type="term" value="C:outer membrane-bounded periplasmic space"/>
    <property type="evidence" value="ECO:0007669"/>
    <property type="project" value="TreeGrafter"/>
</dbReference>
<dbReference type="InterPro" id="IPR038484">
    <property type="entry name" value="MucB/RseB_C_sf"/>
</dbReference>
<dbReference type="GO" id="GO:0032885">
    <property type="term" value="P:regulation of polysaccharide biosynthetic process"/>
    <property type="evidence" value="ECO:0007669"/>
    <property type="project" value="TreeGrafter"/>
</dbReference>
<keyword evidence="4" id="KW-0574">Periplasm</keyword>
<evidence type="ECO:0000256" key="2">
    <source>
        <dbReference type="ARBA" id="ARBA00008150"/>
    </source>
</evidence>
<dbReference type="STRING" id="375574.GCA_001418035_02398"/>
<evidence type="ECO:0000256" key="1">
    <source>
        <dbReference type="ARBA" id="ARBA00004418"/>
    </source>
</evidence>
<dbReference type="PANTHER" id="PTHR38782">
    <property type="match status" value="1"/>
</dbReference>
<dbReference type="PANTHER" id="PTHR38782:SF1">
    <property type="entry name" value="SIGMA-E FACTOR REGULATORY PROTEIN RSEB"/>
    <property type="match status" value="1"/>
</dbReference>
<dbReference type="Gene3D" id="3.30.200.100">
    <property type="entry name" value="MucB/RseB, C-terminal domain"/>
    <property type="match status" value="1"/>
</dbReference>
<evidence type="ECO:0000259" key="7">
    <source>
        <dbReference type="Pfam" id="PF17188"/>
    </source>
</evidence>
<dbReference type="AlphaFoldDB" id="A0A0K6H5S6"/>
<dbReference type="CDD" id="cd16327">
    <property type="entry name" value="RseB"/>
    <property type="match status" value="1"/>
</dbReference>
<dbReference type="EMBL" id="CYHA01000007">
    <property type="protein sequence ID" value="CUA86257.1"/>
    <property type="molecule type" value="Genomic_DNA"/>
</dbReference>
<gene>
    <name evidence="8" type="ORF">Ga0061063_2622</name>
</gene>
<dbReference type="Proteomes" id="UP000243535">
    <property type="component" value="Unassembled WGS sequence"/>
</dbReference>
<keyword evidence="3 5" id="KW-0732">Signal</keyword>
<name>A0A0K6H5S6_9NEIS</name>
<evidence type="ECO:0000256" key="3">
    <source>
        <dbReference type="ARBA" id="ARBA00022729"/>
    </source>
</evidence>
<organism evidence="8 9">
    <name type="scientific">Gulbenkiania indica</name>
    <dbReference type="NCBI Taxonomy" id="375574"/>
    <lineage>
        <taxon>Bacteria</taxon>
        <taxon>Pseudomonadati</taxon>
        <taxon>Pseudomonadota</taxon>
        <taxon>Betaproteobacteria</taxon>
        <taxon>Neisseriales</taxon>
        <taxon>Chromobacteriaceae</taxon>
        <taxon>Gulbenkiania</taxon>
    </lineage>
</organism>
<accession>A0A0K6H5S6</accession>
<evidence type="ECO:0000313" key="9">
    <source>
        <dbReference type="Proteomes" id="UP000243535"/>
    </source>
</evidence>
<sequence length="319" mass="35117">MKRVYFLSGCMLLAAAMAARAADDDWGVLKKSVASARQLPLSGTYLHQMSGLLETFRLYRAGDGDGVLERRESLDGPPREIVRTGGDVVGYAPDTKSLAAARLSAMRLFPALLPDEIDGIAQSYAVRRLTGDRIAQKDCQWFELKPRDTLRYGVRLCLENATQLPLKIMTVSPKSDVVEQYMFTDVEFGAPRNRAVLKPHYRLSYPMRTLATQVPESTAADIEVSGLPTGFRLVRAMKRSLPGQADKQVRQLIFSDGLVMLSLFVEPMMGDPRTPRVSSLHGVISTASGHQGDMQFTLVGDLPEQGMSAVARSLKISRP</sequence>
<dbReference type="InterPro" id="IPR005588">
    <property type="entry name" value="MucB_RseB"/>
</dbReference>
<protein>
    <submittedName>
        <fullName evidence="8">Sigma E regulatory protein, MucB/RseB</fullName>
    </submittedName>
</protein>
<evidence type="ECO:0000256" key="4">
    <source>
        <dbReference type="ARBA" id="ARBA00022764"/>
    </source>
</evidence>
<feature type="domain" description="MucB/RseB C-terminal" evidence="7">
    <location>
        <begin position="221"/>
        <end position="314"/>
    </location>
</feature>
<dbReference type="InterPro" id="IPR033436">
    <property type="entry name" value="MucB/RseB_C"/>
</dbReference>
<evidence type="ECO:0000313" key="8">
    <source>
        <dbReference type="EMBL" id="CUA86257.1"/>
    </source>
</evidence>
<feature type="signal peptide" evidence="5">
    <location>
        <begin position="1"/>
        <end position="21"/>
    </location>
</feature>
<feature type="domain" description="MucB/RseB N-terminal" evidence="6">
    <location>
        <begin position="29"/>
        <end position="199"/>
    </location>
</feature>
<dbReference type="PIRSF" id="PIRSF005427">
    <property type="entry name" value="RseB"/>
    <property type="match status" value="1"/>
</dbReference>
<dbReference type="Gene3D" id="2.50.20.10">
    <property type="entry name" value="Lipoprotein localisation LolA/LolB/LppX"/>
    <property type="match status" value="1"/>
</dbReference>
<dbReference type="Pfam" id="PF17188">
    <property type="entry name" value="MucB_RseB_C"/>
    <property type="match status" value="1"/>
</dbReference>
<comment type="subcellular location">
    <subcellularLocation>
        <location evidence="1">Periplasm</location>
    </subcellularLocation>
</comment>
<dbReference type="InterPro" id="IPR033434">
    <property type="entry name" value="MucB/RseB_N"/>
</dbReference>
<evidence type="ECO:0000256" key="5">
    <source>
        <dbReference type="SAM" id="SignalP"/>
    </source>
</evidence>
<evidence type="ECO:0000259" key="6">
    <source>
        <dbReference type="Pfam" id="PF03888"/>
    </source>
</evidence>